<sequence length="265" mass="30009">MSFFKTNDGVRLHYQFDGNSDHPVVVFLGGYTSMITTWVAQVEAFKAAGFRVLRFEYRNHGQSEQTDKSLRISRLAMDLANLLDYLHVNQFTLIGHSMGAMVASQYISLFGDRQVNVIVTEDQTPKMLNEDGWQYGVKDSSFARISQISDSFPTTKLVKQAIPKELKRQVSDGYVPFDFEKNRPLMIDGIVQDWRDVVRHERIPHLFLAGGASPMYPVNHAKHALDLQGITGSAMHVFDGAGHIPHLEFPDEFNQVVLGFIKKFS</sequence>
<evidence type="ECO:0000259" key="1">
    <source>
        <dbReference type="Pfam" id="PF12697"/>
    </source>
</evidence>
<dbReference type="OrthoDB" id="9805423at2"/>
<proteinExistence type="predicted"/>
<keyword evidence="2" id="KW-0378">Hydrolase</keyword>
<dbReference type="GO" id="GO:0016020">
    <property type="term" value="C:membrane"/>
    <property type="evidence" value="ECO:0007669"/>
    <property type="project" value="TreeGrafter"/>
</dbReference>
<accession>A0A1L6RBX1</accession>
<dbReference type="Pfam" id="PF12697">
    <property type="entry name" value="Abhydrolase_6"/>
    <property type="match status" value="1"/>
</dbReference>
<keyword evidence="3" id="KW-1185">Reference proteome</keyword>
<dbReference type="EMBL" id="CP014332">
    <property type="protein sequence ID" value="APS42023.1"/>
    <property type="molecule type" value="Genomic_DNA"/>
</dbReference>
<feature type="domain" description="AB hydrolase-1" evidence="1">
    <location>
        <begin position="25"/>
        <end position="255"/>
    </location>
</feature>
<dbReference type="PANTHER" id="PTHR43798">
    <property type="entry name" value="MONOACYLGLYCEROL LIPASE"/>
    <property type="match status" value="1"/>
</dbReference>
<dbReference type="KEGG" id="wjo:FOL01_1164"/>
<dbReference type="Gene3D" id="3.40.50.1820">
    <property type="entry name" value="alpha/beta hydrolase"/>
    <property type="match status" value="1"/>
</dbReference>
<dbReference type="PRINTS" id="PR00412">
    <property type="entry name" value="EPOXHYDRLASE"/>
</dbReference>
<name>A0A1L6RBX1_9LACO</name>
<dbReference type="InterPro" id="IPR050266">
    <property type="entry name" value="AB_hydrolase_sf"/>
</dbReference>
<dbReference type="AlphaFoldDB" id="A0A1L6RBX1"/>
<dbReference type="PANTHER" id="PTHR43798:SF33">
    <property type="entry name" value="HYDROLASE, PUTATIVE (AFU_ORTHOLOGUE AFUA_2G14860)-RELATED"/>
    <property type="match status" value="1"/>
</dbReference>
<dbReference type="Proteomes" id="UP000185473">
    <property type="component" value="Chromosome"/>
</dbReference>
<organism evidence="2 3">
    <name type="scientific">Weissella jogaejeotgali</name>
    <dbReference type="NCBI Taxonomy" id="1631871"/>
    <lineage>
        <taxon>Bacteria</taxon>
        <taxon>Bacillati</taxon>
        <taxon>Bacillota</taxon>
        <taxon>Bacilli</taxon>
        <taxon>Lactobacillales</taxon>
        <taxon>Lactobacillaceae</taxon>
        <taxon>Weissella</taxon>
    </lineage>
</organism>
<dbReference type="RefSeq" id="WP_075269807.1">
    <property type="nucleotide sequence ID" value="NZ_CP014332.1"/>
</dbReference>
<dbReference type="InterPro" id="IPR029058">
    <property type="entry name" value="AB_hydrolase_fold"/>
</dbReference>
<dbReference type="SUPFAM" id="SSF53474">
    <property type="entry name" value="alpha/beta-Hydrolases"/>
    <property type="match status" value="1"/>
</dbReference>
<dbReference type="InterPro" id="IPR000073">
    <property type="entry name" value="AB_hydrolase_1"/>
</dbReference>
<evidence type="ECO:0000313" key="2">
    <source>
        <dbReference type="EMBL" id="APS42023.1"/>
    </source>
</evidence>
<protein>
    <submittedName>
        <fullName evidence="2">Alpha/beta superfamily hydrolase</fullName>
    </submittedName>
</protein>
<dbReference type="STRING" id="1631871.FOL01_1164"/>
<reference evidence="2 3" key="1">
    <citation type="submission" date="2016-02" db="EMBL/GenBank/DDBJ databases">
        <title>Complete Genome Sequence of Weissella jogaejeotgali FOL01.</title>
        <authorList>
            <person name="Lee J.-H."/>
            <person name="Ku H.-J."/>
        </authorList>
    </citation>
    <scope>NUCLEOTIDE SEQUENCE [LARGE SCALE GENOMIC DNA]</scope>
    <source>
        <strain evidence="2 3">FOL01</strain>
    </source>
</reference>
<dbReference type="GO" id="GO:0016787">
    <property type="term" value="F:hydrolase activity"/>
    <property type="evidence" value="ECO:0007669"/>
    <property type="project" value="UniProtKB-KW"/>
</dbReference>
<dbReference type="InterPro" id="IPR000639">
    <property type="entry name" value="Epox_hydrolase-like"/>
</dbReference>
<gene>
    <name evidence="2" type="ORF">FOL01_1164</name>
</gene>
<evidence type="ECO:0000313" key="3">
    <source>
        <dbReference type="Proteomes" id="UP000185473"/>
    </source>
</evidence>